<gene>
    <name evidence="6" type="ORF">AFUS01_LOCUS37881</name>
</gene>
<sequence>MAAAALGNTISDVAGIASVWYVEHFADKIGIPNPKLSALQLASMPVRWSANIGRALGVIIGCLLGMLPLLFLSTSEGKKEERKESKEQ</sequence>
<dbReference type="InterPro" id="IPR019537">
    <property type="entry name" value="TMEM65"/>
</dbReference>
<evidence type="ECO:0000256" key="3">
    <source>
        <dbReference type="ARBA" id="ARBA00022989"/>
    </source>
</evidence>
<reference evidence="6" key="1">
    <citation type="submission" date="2021-06" db="EMBL/GenBank/DDBJ databases">
        <authorList>
            <person name="Hodson N. C."/>
            <person name="Mongue J. A."/>
            <person name="Jaron S. K."/>
        </authorList>
    </citation>
    <scope>NUCLEOTIDE SEQUENCE</scope>
</reference>
<name>A0A8J2L4U7_9HEXA</name>
<protein>
    <recommendedName>
        <fullName evidence="8">Transmembrane protein 65</fullName>
    </recommendedName>
</protein>
<dbReference type="Pfam" id="PF10507">
    <property type="entry name" value="TMEM65"/>
    <property type="match status" value="1"/>
</dbReference>
<evidence type="ECO:0000313" key="7">
    <source>
        <dbReference type="Proteomes" id="UP000708208"/>
    </source>
</evidence>
<evidence type="ECO:0000256" key="4">
    <source>
        <dbReference type="ARBA" id="ARBA00023136"/>
    </source>
</evidence>
<proteinExistence type="predicted"/>
<evidence type="ECO:0000256" key="2">
    <source>
        <dbReference type="ARBA" id="ARBA00022692"/>
    </source>
</evidence>
<keyword evidence="4 5" id="KW-0472">Membrane</keyword>
<dbReference type="GO" id="GO:0005739">
    <property type="term" value="C:mitochondrion"/>
    <property type="evidence" value="ECO:0007669"/>
    <property type="project" value="TreeGrafter"/>
</dbReference>
<evidence type="ECO:0000313" key="6">
    <source>
        <dbReference type="EMBL" id="CAG7827926.1"/>
    </source>
</evidence>
<dbReference type="GO" id="GO:0016020">
    <property type="term" value="C:membrane"/>
    <property type="evidence" value="ECO:0007669"/>
    <property type="project" value="UniProtKB-SubCell"/>
</dbReference>
<comment type="caution">
    <text evidence="6">The sequence shown here is derived from an EMBL/GenBank/DDBJ whole genome shotgun (WGS) entry which is preliminary data.</text>
</comment>
<feature type="transmembrane region" description="Helical" evidence="5">
    <location>
        <begin position="52"/>
        <end position="72"/>
    </location>
</feature>
<organism evidence="6 7">
    <name type="scientific">Allacma fusca</name>
    <dbReference type="NCBI Taxonomy" id="39272"/>
    <lineage>
        <taxon>Eukaryota</taxon>
        <taxon>Metazoa</taxon>
        <taxon>Ecdysozoa</taxon>
        <taxon>Arthropoda</taxon>
        <taxon>Hexapoda</taxon>
        <taxon>Collembola</taxon>
        <taxon>Symphypleona</taxon>
        <taxon>Sminthuridae</taxon>
        <taxon>Allacma</taxon>
    </lineage>
</organism>
<dbReference type="Proteomes" id="UP000708208">
    <property type="component" value="Unassembled WGS sequence"/>
</dbReference>
<comment type="subcellular location">
    <subcellularLocation>
        <location evidence="1">Membrane</location>
        <topology evidence="1">Multi-pass membrane protein</topology>
    </subcellularLocation>
</comment>
<keyword evidence="7" id="KW-1185">Reference proteome</keyword>
<evidence type="ECO:0000256" key="1">
    <source>
        <dbReference type="ARBA" id="ARBA00004141"/>
    </source>
</evidence>
<evidence type="ECO:0000256" key="5">
    <source>
        <dbReference type="SAM" id="Phobius"/>
    </source>
</evidence>
<accession>A0A8J2L4U7</accession>
<keyword evidence="3 5" id="KW-1133">Transmembrane helix</keyword>
<keyword evidence="2 5" id="KW-0812">Transmembrane</keyword>
<dbReference type="PANTHER" id="PTHR21706">
    <property type="entry name" value="TRANSMEMBRANE PROTEIN 65"/>
    <property type="match status" value="1"/>
</dbReference>
<dbReference type="EMBL" id="CAJVCH010545419">
    <property type="protein sequence ID" value="CAG7827926.1"/>
    <property type="molecule type" value="Genomic_DNA"/>
</dbReference>
<dbReference type="PANTHER" id="PTHR21706:SF15">
    <property type="entry name" value="TRANSMEMBRANE PROTEIN 65"/>
    <property type="match status" value="1"/>
</dbReference>
<dbReference type="AlphaFoldDB" id="A0A8J2L4U7"/>
<evidence type="ECO:0008006" key="8">
    <source>
        <dbReference type="Google" id="ProtNLM"/>
    </source>
</evidence>
<dbReference type="OrthoDB" id="430821at2759"/>